<comment type="similarity">
    <text evidence="1">Belongs to the hemerythrin family.</text>
</comment>
<gene>
    <name evidence="5" type="ORF">A3E89_01180</name>
</gene>
<dbReference type="InterPro" id="IPR012827">
    <property type="entry name" value="Hemerythrin_metal-bd"/>
</dbReference>
<keyword evidence="2" id="KW-0479">Metal-binding</keyword>
<protein>
    <recommendedName>
        <fullName evidence="4">Hemerythrin-like domain-containing protein</fullName>
    </recommendedName>
</protein>
<dbReference type="Proteomes" id="UP000185891">
    <property type="component" value="Unassembled WGS sequence"/>
</dbReference>
<dbReference type="EMBL" id="MFAA01000017">
    <property type="protein sequence ID" value="OGD69025.1"/>
    <property type="molecule type" value="Genomic_DNA"/>
</dbReference>
<evidence type="ECO:0000256" key="3">
    <source>
        <dbReference type="ARBA" id="ARBA00023004"/>
    </source>
</evidence>
<proteinExistence type="inferred from homology"/>
<evidence type="ECO:0000256" key="2">
    <source>
        <dbReference type="ARBA" id="ARBA00022723"/>
    </source>
</evidence>
<keyword evidence="3" id="KW-0408">Iron</keyword>
<dbReference type="InterPro" id="IPR012312">
    <property type="entry name" value="Hemerythrin-like"/>
</dbReference>
<evidence type="ECO:0000256" key="1">
    <source>
        <dbReference type="ARBA" id="ARBA00010587"/>
    </source>
</evidence>
<dbReference type="Pfam" id="PF01814">
    <property type="entry name" value="Hemerythrin"/>
    <property type="match status" value="1"/>
</dbReference>
<dbReference type="InterPro" id="IPR035938">
    <property type="entry name" value="Hemerythrin-like_sf"/>
</dbReference>
<dbReference type="Gene3D" id="1.20.120.50">
    <property type="entry name" value="Hemerythrin-like"/>
    <property type="match status" value="1"/>
</dbReference>
<feature type="domain" description="Hemerythrin-like" evidence="4">
    <location>
        <begin position="16"/>
        <end position="130"/>
    </location>
</feature>
<dbReference type="NCBIfam" id="TIGR02481">
    <property type="entry name" value="hemeryth_dom"/>
    <property type="match status" value="1"/>
</dbReference>
<evidence type="ECO:0000313" key="5">
    <source>
        <dbReference type="EMBL" id="OGD69025.1"/>
    </source>
</evidence>
<organism evidence="5 6">
    <name type="scientific">Candidatus Campbellbacteria bacterium RIFCSPHIGHO2_12_FULL_35_10</name>
    <dbReference type="NCBI Taxonomy" id="1797578"/>
    <lineage>
        <taxon>Bacteria</taxon>
        <taxon>Candidatus Campbelliibacteriota</taxon>
    </lineage>
</organism>
<dbReference type="CDD" id="cd12107">
    <property type="entry name" value="Hemerythrin"/>
    <property type="match status" value="1"/>
</dbReference>
<accession>A0A1F5ENS1</accession>
<reference evidence="5 6" key="1">
    <citation type="journal article" date="2016" name="Nat. Commun.">
        <title>Thousands of microbial genomes shed light on interconnected biogeochemical processes in an aquifer system.</title>
        <authorList>
            <person name="Anantharaman K."/>
            <person name="Brown C.T."/>
            <person name="Hug L.A."/>
            <person name="Sharon I."/>
            <person name="Castelle C.J."/>
            <person name="Probst A.J."/>
            <person name="Thomas B.C."/>
            <person name="Singh A."/>
            <person name="Wilkins M.J."/>
            <person name="Karaoz U."/>
            <person name="Brodie E.L."/>
            <person name="Williams K.H."/>
            <person name="Hubbard S.S."/>
            <person name="Banfield J.F."/>
        </authorList>
    </citation>
    <scope>NUCLEOTIDE SEQUENCE [LARGE SCALE GENOMIC DNA]</scope>
</reference>
<dbReference type="InterPro" id="IPR050669">
    <property type="entry name" value="Hemerythrin"/>
</dbReference>
<comment type="caution">
    <text evidence="5">The sequence shown here is derived from an EMBL/GenBank/DDBJ whole genome shotgun (WGS) entry which is preliminary data.</text>
</comment>
<evidence type="ECO:0000313" key="6">
    <source>
        <dbReference type="Proteomes" id="UP000185891"/>
    </source>
</evidence>
<sequence>MQIKFEWTPEMSVNDETIDSQHRELLKQINILLDVIFEEKEINTLRETVDFLSKYIKNHLEYEEKYMEQHMFPEIREHTEIHHKFSEKYEGFKNRMEMSGPSREMFSEVETFLGDWWVHHIGHEDKKYAQFIKENE</sequence>
<dbReference type="NCBIfam" id="NF033749">
    <property type="entry name" value="bact_hemeryth"/>
    <property type="match status" value="1"/>
</dbReference>
<dbReference type="SUPFAM" id="SSF47188">
    <property type="entry name" value="Hemerythrin-like"/>
    <property type="match status" value="1"/>
</dbReference>
<dbReference type="PANTHER" id="PTHR37164">
    <property type="entry name" value="BACTERIOHEMERYTHRIN"/>
    <property type="match status" value="1"/>
</dbReference>
<evidence type="ECO:0000259" key="4">
    <source>
        <dbReference type="Pfam" id="PF01814"/>
    </source>
</evidence>
<dbReference type="AlphaFoldDB" id="A0A1F5ENS1"/>
<dbReference type="PANTHER" id="PTHR37164:SF1">
    <property type="entry name" value="BACTERIOHEMERYTHRIN"/>
    <property type="match status" value="1"/>
</dbReference>
<name>A0A1F5ENS1_9BACT</name>
<dbReference type="GO" id="GO:0046872">
    <property type="term" value="F:metal ion binding"/>
    <property type="evidence" value="ECO:0007669"/>
    <property type="project" value="UniProtKB-KW"/>
</dbReference>